<accession>A0A5N6SZV7</accession>
<comment type="similarity">
    <text evidence="2">Belongs to the oxygen-dependent FAD-linked oxidoreductase family.</text>
</comment>
<evidence type="ECO:0000313" key="9">
    <source>
        <dbReference type="Proteomes" id="UP000325672"/>
    </source>
</evidence>
<feature type="signal peptide" evidence="6">
    <location>
        <begin position="1"/>
        <end position="21"/>
    </location>
</feature>
<dbReference type="SUPFAM" id="SSF56176">
    <property type="entry name" value="FAD-binding/transporter-associated domain-like"/>
    <property type="match status" value="1"/>
</dbReference>
<dbReference type="GO" id="GO:0071949">
    <property type="term" value="F:FAD binding"/>
    <property type="evidence" value="ECO:0007669"/>
    <property type="project" value="InterPro"/>
</dbReference>
<dbReference type="RefSeq" id="XP_031915540.1">
    <property type="nucleotide sequence ID" value="XM_032061755.1"/>
</dbReference>
<reference evidence="8 9" key="1">
    <citation type="submission" date="2019-04" db="EMBL/GenBank/DDBJ databases">
        <title>Friends and foes A comparative genomics study of 23 Aspergillus species from section Flavi.</title>
        <authorList>
            <consortium name="DOE Joint Genome Institute"/>
            <person name="Kjaerbolling I."/>
            <person name="Vesth T."/>
            <person name="Frisvad J.C."/>
            <person name="Nybo J.L."/>
            <person name="Theobald S."/>
            <person name="Kildgaard S."/>
            <person name="Isbrandt T."/>
            <person name="Kuo A."/>
            <person name="Sato A."/>
            <person name="Lyhne E.K."/>
            <person name="Kogle M.E."/>
            <person name="Wiebenga A."/>
            <person name="Kun R.S."/>
            <person name="Lubbers R.J."/>
            <person name="Makela M.R."/>
            <person name="Barry K."/>
            <person name="Chovatia M."/>
            <person name="Clum A."/>
            <person name="Daum C."/>
            <person name="Haridas S."/>
            <person name="He G."/>
            <person name="LaButti K."/>
            <person name="Lipzen A."/>
            <person name="Mondo S."/>
            <person name="Riley R."/>
            <person name="Salamov A."/>
            <person name="Simmons B.A."/>
            <person name="Magnuson J.K."/>
            <person name="Henrissat B."/>
            <person name="Mortensen U.H."/>
            <person name="Larsen T.O."/>
            <person name="Devries R.P."/>
            <person name="Grigoriev I.V."/>
            <person name="Machida M."/>
            <person name="Baker S.E."/>
            <person name="Andersen M.R."/>
        </authorList>
    </citation>
    <scope>NUCLEOTIDE SEQUENCE [LARGE SCALE GENOMIC DNA]</scope>
    <source>
        <strain evidence="8 9">CBS 117625</strain>
    </source>
</reference>
<name>A0A5N6SZV7_ASPPS</name>
<evidence type="ECO:0000256" key="2">
    <source>
        <dbReference type="ARBA" id="ARBA00005466"/>
    </source>
</evidence>
<comment type="cofactor">
    <cofactor evidence="1">
        <name>FAD</name>
        <dbReference type="ChEBI" id="CHEBI:57692"/>
    </cofactor>
</comment>
<dbReference type="GeneID" id="43645965"/>
<dbReference type="Gene3D" id="3.30.465.10">
    <property type="match status" value="1"/>
</dbReference>
<evidence type="ECO:0000313" key="8">
    <source>
        <dbReference type="EMBL" id="KAE8139477.1"/>
    </source>
</evidence>
<evidence type="ECO:0000256" key="5">
    <source>
        <dbReference type="ARBA" id="ARBA00023002"/>
    </source>
</evidence>
<dbReference type="PANTHER" id="PTHR42973">
    <property type="entry name" value="BINDING OXIDOREDUCTASE, PUTATIVE (AFU_ORTHOLOGUE AFUA_1G17690)-RELATED"/>
    <property type="match status" value="1"/>
</dbReference>
<keyword evidence="9" id="KW-1185">Reference proteome</keyword>
<dbReference type="InterPro" id="IPR016169">
    <property type="entry name" value="FAD-bd_PCMH_sub2"/>
</dbReference>
<keyword evidence="4" id="KW-0274">FAD</keyword>
<evidence type="ECO:0000256" key="6">
    <source>
        <dbReference type="SAM" id="SignalP"/>
    </source>
</evidence>
<dbReference type="InterPro" id="IPR012951">
    <property type="entry name" value="BBE"/>
</dbReference>
<dbReference type="PANTHER" id="PTHR42973:SF39">
    <property type="entry name" value="FAD-BINDING PCMH-TYPE DOMAIN-CONTAINING PROTEIN"/>
    <property type="match status" value="1"/>
</dbReference>
<evidence type="ECO:0000256" key="1">
    <source>
        <dbReference type="ARBA" id="ARBA00001974"/>
    </source>
</evidence>
<dbReference type="AlphaFoldDB" id="A0A5N6SZV7"/>
<dbReference type="OrthoDB" id="407275at2759"/>
<dbReference type="Pfam" id="PF08031">
    <property type="entry name" value="BBE"/>
    <property type="match status" value="1"/>
</dbReference>
<evidence type="ECO:0000256" key="4">
    <source>
        <dbReference type="ARBA" id="ARBA00022827"/>
    </source>
</evidence>
<evidence type="ECO:0000259" key="7">
    <source>
        <dbReference type="PROSITE" id="PS51387"/>
    </source>
</evidence>
<dbReference type="Pfam" id="PF01565">
    <property type="entry name" value="FAD_binding_4"/>
    <property type="match status" value="1"/>
</dbReference>
<proteinExistence type="inferred from homology"/>
<dbReference type="InterPro" id="IPR036318">
    <property type="entry name" value="FAD-bd_PCMH-like_sf"/>
</dbReference>
<protein>
    <recommendedName>
        <fullName evidence="7">FAD-binding PCMH-type domain-containing protein</fullName>
    </recommendedName>
</protein>
<keyword evidence="6" id="KW-0732">Signal</keyword>
<gene>
    <name evidence="8" type="ORF">BDV38DRAFT_291485</name>
</gene>
<feature type="domain" description="FAD-binding PCMH-type" evidence="7">
    <location>
        <begin position="64"/>
        <end position="239"/>
    </location>
</feature>
<dbReference type="EMBL" id="ML743566">
    <property type="protein sequence ID" value="KAE8139477.1"/>
    <property type="molecule type" value="Genomic_DNA"/>
</dbReference>
<organism evidence="8 9">
    <name type="scientific">Aspergillus pseudotamarii</name>
    <dbReference type="NCBI Taxonomy" id="132259"/>
    <lineage>
        <taxon>Eukaryota</taxon>
        <taxon>Fungi</taxon>
        <taxon>Dikarya</taxon>
        <taxon>Ascomycota</taxon>
        <taxon>Pezizomycotina</taxon>
        <taxon>Eurotiomycetes</taxon>
        <taxon>Eurotiomycetidae</taxon>
        <taxon>Eurotiales</taxon>
        <taxon>Aspergillaceae</taxon>
        <taxon>Aspergillus</taxon>
        <taxon>Aspergillus subgen. Circumdati</taxon>
    </lineage>
</organism>
<dbReference type="InterPro" id="IPR050416">
    <property type="entry name" value="FAD-linked_Oxidoreductase"/>
</dbReference>
<dbReference type="Proteomes" id="UP000325672">
    <property type="component" value="Unassembled WGS sequence"/>
</dbReference>
<sequence>MSRKQLALILTYALGFSSARATALTDTLALPVSLQQCLNNTGATVVYPGNLDYDTLSRPQNANYQPHPEVIVIPTLPEEVAASVRCVAVEKGNVKLSTRGGGHSYAAYGFAGEVVIDSSQMRETSFDDEKKEVTVQFGQTLGPLAVAMGRKGYALPHGTCPGVGIAGHSLGGGYGFTSRKWGWLVDRIVSLEFVDVEGNIKLLNSSSVGMDAELWWALRGAGANNFGIVTSFTYALEAAPTAVVNYGISFSSKPDCAQVLSTVQELGSMPANNPDGLPVELGGEVVISDADAGNICSFTGQYLGERAAFLPVLDRLLSKLAERGVKPVNSTSYIKEFDDWVAALTDLMGSLDEPSTPQPYYAQSLVDDGSPSYTLSHAELIIDAIQDAKLVKDTQTHVSFDLNGPGSRTNLRPIADDTSFIHRDSLFLVQIFSNMFPGFNNTDAHEEGLKKITNIADTIKQIKPSGQWHAYQNYIDPYLADFGQAYYGENLERLKLLKAVTDPDMVFDFPQGLGHA</sequence>
<evidence type="ECO:0000256" key="3">
    <source>
        <dbReference type="ARBA" id="ARBA00022630"/>
    </source>
</evidence>
<dbReference type="InterPro" id="IPR016166">
    <property type="entry name" value="FAD-bd_PCMH"/>
</dbReference>
<feature type="chain" id="PRO_5025004602" description="FAD-binding PCMH-type domain-containing protein" evidence="6">
    <location>
        <begin position="22"/>
        <end position="516"/>
    </location>
</feature>
<dbReference type="InterPro" id="IPR006094">
    <property type="entry name" value="Oxid_FAD_bind_N"/>
</dbReference>
<dbReference type="PROSITE" id="PS51387">
    <property type="entry name" value="FAD_PCMH"/>
    <property type="match status" value="1"/>
</dbReference>
<keyword evidence="5" id="KW-0560">Oxidoreductase</keyword>
<keyword evidence="3" id="KW-0285">Flavoprotein</keyword>
<dbReference type="Gene3D" id="3.40.462.20">
    <property type="match status" value="1"/>
</dbReference>
<dbReference type="GO" id="GO:0016491">
    <property type="term" value="F:oxidoreductase activity"/>
    <property type="evidence" value="ECO:0007669"/>
    <property type="project" value="UniProtKB-KW"/>
</dbReference>